<gene>
    <name evidence="4" type="ORF">SAMN02745148_00381</name>
</gene>
<dbReference type="STRING" id="1121942.SAMN02745148_00381"/>
<keyword evidence="5" id="KW-1185">Reference proteome</keyword>
<dbReference type="InterPro" id="IPR051012">
    <property type="entry name" value="CellSynth/LPSAsmb/PSIAsmb"/>
</dbReference>
<evidence type="ECO:0000256" key="3">
    <source>
        <dbReference type="PROSITE-ProRule" id="PRU00339"/>
    </source>
</evidence>
<name>A0A1M4T9I9_9GAMM</name>
<protein>
    <submittedName>
        <fullName evidence="4">Type IV pilus assembly protein PilF</fullName>
    </submittedName>
</protein>
<dbReference type="NCBIfam" id="TIGR02521">
    <property type="entry name" value="type_IV_pilW"/>
    <property type="match status" value="1"/>
</dbReference>
<evidence type="ECO:0000313" key="5">
    <source>
        <dbReference type="Proteomes" id="UP000184346"/>
    </source>
</evidence>
<reference evidence="4 5" key="1">
    <citation type="submission" date="2016-11" db="EMBL/GenBank/DDBJ databases">
        <authorList>
            <person name="Jaros S."/>
            <person name="Januszkiewicz K."/>
            <person name="Wedrychowicz H."/>
        </authorList>
    </citation>
    <scope>NUCLEOTIDE SEQUENCE [LARGE SCALE GENOMIC DNA]</scope>
    <source>
        <strain evidence="4 5">DSM 19980</strain>
    </source>
</reference>
<dbReference type="AlphaFoldDB" id="A0A1M4T9I9"/>
<dbReference type="InterPro" id="IPR011990">
    <property type="entry name" value="TPR-like_helical_dom_sf"/>
</dbReference>
<organism evidence="4 5">
    <name type="scientific">Modicisalibacter ilicicola DSM 19980</name>
    <dbReference type="NCBI Taxonomy" id="1121942"/>
    <lineage>
        <taxon>Bacteria</taxon>
        <taxon>Pseudomonadati</taxon>
        <taxon>Pseudomonadota</taxon>
        <taxon>Gammaproteobacteria</taxon>
        <taxon>Oceanospirillales</taxon>
        <taxon>Halomonadaceae</taxon>
        <taxon>Modicisalibacter</taxon>
    </lineage>
</organism>
<evidence type="ECO:0000313" key="4">
    <source>
        <dbReference type="EMBL" id="SHE41070.1"/>
    </source>
</evidence>
<feature type="repeat" description="TPR" evidence="3">
    <location>
        <begin position="78"/>
        <end position="111"/>
    </location>
</feature>
<dbReference type="PANTHER" id="PTHR45586:SF1">
    <property type="entry name" value="LIPOPOLYSACCHARIDE ASSEMBLY PROTEIN B"/>
    <property type="match status" value="1"/>
</dbReference>
<dbReference type="InterPro" id="IPR019734">
    <property type="entry name" value="TPR_rpt"/>
</dbReference>
<dbReference type="InterPro" id="IPR013360">
    <property type="entry name" value="Pilus_4_PilW"/>
</dbReference>
<dbReference type="PANTHER" id="PTHR45586">
    <property type="entry name" value="TPR REPEAT-CONTAINING PROTEIN PA4667"/>
    <property type="match status" value="1"/>
</dbReference>
<dbReference type="SMART" id="SM00028">
    <property type="entry name" value="TPR"/>
    <property type="match status" value="3"/>
</dbReference>
<evidence type="ECO:0000256" key="1">
    <source>
        <dbReference type="ARBA" id="ARBA00022737"/>
    </source>
</evidence>
<feature type="repeat" description="TPR" evidence="3">
    <location>
        <begin position="148"/>
        <end position="181"/>
    </location>
</feature>
<dbReference type="EMBL" id="FQUJ01000002">
    <property type="protein sequence ID" value="SHE41070.1"/>
    <property type="molecule type" value="Genomic_DNA"/>
</dbReference>
<dbReference type="SUPFAM" id="SSF48452">
    <property type="entry name" value="TPR-like"/>
    <property type="match status" value="1"/>
</dbReference>
<dbReference type="Pfam" id="PF13181">
    <property type="entry name" value="TPR_8"/>
    <property type="match status" value="1"/>
</dbReference>
<keyword evidence="1" id="KW-0677">Repeat</keyword>
<feature type="repeat" description="TPR" evidence="3">
    <location>
        <begin position="44"/>
        <end position="77"/>
    </location>
</feature>
<dbReference type="OrthoDB" id="129043at2"/>
<dbReference type="PROSITE" id="PS51257">
    <property type="entry name" value="PROKAR_LIPOPROTEIN"/>
    <property type="match status" value="1"/>
</dbReference>
<keyword evidence="2 3" id="KW-0802">TPR repeat</keyword>
<dbReference type="Gene3D" id="1.25.40.10">
    <property type="entry name" value="Tetratricopeptide repeat domain"/>
    <property type="match status" value="1"/>
</dbReference>
<dbReference type="RefSeq" id="WP_072819162.1">
    <property type="nucleotide sequence ID" value="NZ_FQUJ01000002.1"/>
</dbReference>
<evidence type="ECO:0000256" key="2">
    <source>
        <dbReference type="ARBA" id="ARBA00022803"/>
    </source>
</evidence>
<dbReference type="PROSITE" id="PS50005">
    <property type="entry name" value="TPR"/>
    <property type="match status" value="3"/>
</dbReference>
<sequence>MSQPHRSSLPVRLSAALFAVAWLSGCATPTPDGDRQPVDLDQALTLNVTMGIEYMEQGNLARAQSKIDRALEIEPDSPQALHAQALIYQRQGESQMADRFFRRALSIAPDFTRGRNNYAAFLYSRGRIEESCAQLERASQDIKYNNRAQLFTNLGQCQWELGDVSNARASLNRAQAIDPRTARSHLILARIDHAEGNPDRAWEQLQSFIRLAGTTPESLRLAAQLARARGDDAAAAFYSRQIEARDAP</sequence>
<dbReference type="Proteomes" id="UP000184346">
    <property type="component" value="Unassembled WGS sequence"/>
</dbReference>
<proteinExistence type="predicted"/>
<accession>A0A1M4T9I9</accession>
<dbReference type="Pfam" id="PF13176">
    <property type="entry name" value="TPR_7"/>
    <property type="match status" value="1"/>
</dbReference>